<dbReference type="EMBL" id="LAZR01035440">
    <property type="protein sequence ID" value="KKL27505.1"/>
    <property type="molecule type" value="Genomic_DNA"/>
</dbReference>
<comment type="caution">
    <text evidence="2">The sequence shown here is derived from an EMBL/GenBank/DDBJ whole genome shotgun (WGS) entry which is preliminary data.</text>
</comment>
<dbReference type="AlphaFoldDB" id="A0A0F9BZZ4"/>
<dbReference type="SUPFAM" id="SSF54060">
    <property type="entry name" value="His-Me finger endonucleases"/>
    <property type="match status" value="1"/>
</dbReference>
<name>A0A0F9BZZ4_9ZZZZ</name>
<dbReference type="Gene3D" id="3.90.75.20">
    <property type="match status" value="1"/>
</dbReference>
<organism evidence="2">
    <name type="scientific">marine sediment metagenome</name>
    <dbReference type="NCBI Taxonomy" id="412755"/>
    <lineage>
        <taxon>unclassified sequences</taxon>
        <taxon>metagenomes</taxon>
        <taxon>ecological metagenomes</taxon>
    </lineage>
</organism>
<dbReference type="InterPro" id="IPR044925">
    <property type="entry name" value="His-Me_finger_sf"/>
</dbReference>
<accession>A0A0F9BZZ4</accession>
<proteinExistence type="predicted"/>
<sequence>MRDLTDTEKSHLERLNELSFRKNTAGYFFCIDSRISRSQKGYKRSRIKMMLHLGKWLERWEIVHHKDGNKENDSIENLEVLNQNIHASNHHAGKNKEFPPGWKPANALKPEVIDRIREIAKEMRETDSQGLVNYSEISSGGIVKRVE</sequence>
<reference evidence="2" key="1">
    <citation type="journal article" date="2015" name="Nature">
        <title>Complex archaea that bridge the gap between prokaryotes and eukaryotes.</title>
        <authorList>
            <person name="Spang A."/>
            <person name="Saw J.H."/>
            <person name="Jorgensen S.L."/>
            <person name="Zaremba-Niedzwiedzka K."/>
            <person name="Martijn J."/>
            <person name="Lind A.E."/>
            <person name="van Eijk R."/>
            <person name="Schleper C."/>
            <person name="Guy L."/>
            <person name="Ettema T.J."/>
        </authorList>
    </citation>
    <scope>NUCLEOTIDE SEQUENCE</scope>
</reference>
<gene>
    <name evidence="2" type="ORF">LCGC14_2384500</name>
</gene>
<dbReference type="InterPro" id="IPR003615">
    <property type="entry name" value="HNH_nuc"/>
</dbReference>
<protein>
    <recommendedName>
        <fullName evidence="1">HNH nuclease domain-containing protein</fullName>
    </recommendedName>
</protein>
<feature type="domain" description="HNH nuclease" evidence="1">
    <location>
        <begin position="46"/>
        <end position="87"/>
    </location>
</feature>
<evidence type="ECO:0000259" key="1">
    <source>
        <dbReference type="Pfam" id="PF13392"/>
    </source>
</evidence>
<dbReference type="Pfam" id="PF13392">
    <property type="entry name" value="HNH_3"/>
    <property type="match status" value="1"/>
</dbReference>
<evidence type="ECO:0000313" key="2">
    <source>
        <dbReference type="EMBL" id="KKL27505.1"/>
    </source>
</evidence>